<evidence type="ECO:0000256" key="1">
    <source>
        <dbReference type="SAM" id="Coils"/>
    </source>
</evidence>
<proteinExistence type="predicted"/>
<keyword evidence="1" id="KW-0175">Coiled coil</keyword>
<feature type="region of interest" description="Disordered" evidence="2">
    <location>
        <begin position="133"/>
        <end position="160"/>
    </location>
</feature>
<gene>
    <name evidence="3" type="ORF">SAMN05421788_1012</name>
</gene>
<evidence type="ECO:0000256" key="2">
    <source>
        <dbReference type="SAM" id="MobiDB-lite"/>
    </source>
</evidence>
<accession>A0A1N7K502</accession>
<feature type="compositionally biased region" description="Basic residues" evidence="2">
    <location>
        <begin position="151"/>
        <end position="160"/>
    </location>
</feature>
<feature type="compositionally biased region" description="Basic and acidic residues" evidence="2">
    <location>
        <begin position="139"/>
        <end position="150"/>
    </location>
</feature>
<dbReference type="Proteomes" id="UP000186917">
    <property type="component" value="Unassembled WGS sequence"/>
</dbReference>
<evidence type="ECO:0000313" key="4">
    <source>
        <dbReference type="Proteomes" id="UP000186917"/>
    </source>
</evidence>
<dbReference type="AlphaFoldDB" id="A0A1N7K502"/>
<name>A0A1N7K502_9BACT</name>
<keyword evidence="4" id="KW-1185">Reference proteome</keyword>
<evidence type="ECO:0000313" key="3">
    <source>
        <dbReference type="EMBL" id="SIS56621.1"/>
    </source>
</evidence>
<protein>
    <submittedName>
        <fullName evidence="3">Uncharacterized protein</fullName>
    </submittedName>
</protein>
<dbReference type="STRING" id="477680.SAMN05421788_1012"/>
<dbReference type="EMBL" id="FTOR01000001">
    <property type="protein sequence ID" value="SIS56621.1"/>
    <property type="molecule type" value="Genomic_DNA"/>
</dbReference>
<organism evidence="3 4">
    <name type="scientific">Filimonas lacunae</name>
    <dbReference type="NCBI Taxonomy" id="477680"/>
    <lineage>
        <taxon>Bacteria</taxon>
        <taxon>Pseudomonadati</taxon>
        <taxon>Bacteroidota</taxon>
        <taxon>Chitinophagia</taxon>
        <taxon>Chitinophagales</taxon>
        <taxon>Chitinophagaceae</taxon>
        <taxon>Filimonas</taxon>
    </lineage>
</organism>
<reference evidence="4" key="1">
    <citation type="submission" date="2017-01" db="EMBL/GenBank/DDBJ databases">
        <authorList>
            <person name="Varghese N."/>
            <person name="Submissions S."/>
        </authorList>
    </citation>
    <scope>NUCLEOTIDE SEQUENCE [LARGE SCALE GENOMIC DNA]</scope>
    <source>
        <strain evidence="4">DSM 21054</strain>
    </source>
</reference>
<sequence length="160" mass="19017">MGEIIRKLVEEKNIPRNKIASCINTVESYLYKIYNKEEVRIGHLINMSPLLNFNLLEPYFELEELKGIEGSQWNTMKRQLEEYQKALTKSENENKKSDMIMDYNKRLVKENEELKERNTRYEIIINELQSKENSAMGEESGKAITDEKNYTMRRGKRSKK</sequence>
<feature type="coiled-coil region" evidence="1">
    <location>
        <begin position="73"/>
        <end position="131"/>
    </location>
</feature>